<dbReference type="CDD" id="cd05483">
    <property type="entry name" value="retropepsin_like_bacteria"/>
    <property type="match status" value="1"/>
</dbReference>
<dbReference type="Gene3D" id="2.40.70.10">
    <property type="entry name" value="Acid Proteases"/>
    <property type="match status" value="2"/>
</dbReference>
<dbReference type="PROSITE" id="PS00141">
    <property type="entry name" value="ASP_PROTEASE"/>
    <property type="match status" value="1"/>
</dbReference>
<gene>
    <name evidence="1" type="ORF">ISP25_18460</name>
</gene>
<dbReference type="Pfam" id="PF13650">
    <property type="entry name" value="Asp_protease_2"/>
    <property type="match status" value="1"/>
</dbReference>
<proteinExistence type="predicted"/>
<dbReference type="InterPro" id="IPR021109">
    <property type="entry name" value="Peptidase_aspartic_dom_sf"/>
</dbReference>
<sequence>MPYRFVRAWGCRGAALVVGMLLSLGGASVSVMAVQASPMPPEPVASVESMLAAPAQEIFALRTALPQIEPPLALLARARVAAARLDGRRSAQLVEQFLATGEASDPRQRAIAWEIAADAAFADGDYARAAKAAQQLQAALVASRADAAEQAGAAQTAAMAVQLAALPMQQKVAYQPKAEPVRRDKVGLPRATASIDGRVQEVVLDTGANLSVLSLSTARRLGLHLQQGGASVGSSSRDAVAVRLGLADTLSFAGLTLHDVPFLVLDDAQLAMPVPGGYRIDAILGFPVLRALQRFRITAAGRLEPSLSTANPAAAETGNLLMVGNDMYVQANVGGASSIAMHLDSGAASSALSAGFARRHAALLKGLPSRRAHVAGAGGAVERRTTIWPAVQVSVGDRATTLARMDVELAGDADTAPNVLGEDVLGAFEWWSVDFGRMRLELGPPNPEVPQARHVP</sequence>
<evidence type="ECO:0000313" key="1">
    <source>
        <dbReference type="EMBL" id="MFK2879055.1"/>
    </source>
</evidence>
<dbReference type="RefSeq" id="WP_404615932.1">
    <property type="nucleotide sequence ID" value="NZ_JADIKK010000008.1"/>
</dbReference>
<evidence type="ECO:0000313" key="2">
    <source>
        <dbReference type="Proteomes" id="UP001620339"/>
    </source>
</evidence>
<keyword evidence="2" id="KW-1185">Reference proteome</keyword>
<dbReference type="Proteomes" id="UP001620339">
    <property type="component" value="Unassembled WGS sequence"/>
</dbReference>
<name>A0ABW8J9S7_9GAMM</name>
<protein>
    <submittedName>
        <fullName evidence="1">Retropepsin-like domain-containing protein</fullName>
    </submittedName>
</protein>
<dbReference type="SUPFAM" id="SSF50630">
    <property type="entry name" value="Acid proteases"/>
    <property type="match status" value="2"/>
</dbReference>
<accession>A0ABW8J9S7</accession>
<organism evidence="1 2">
    <name type="scientific">Rhodanobacter hydrolyticus</name>
    <dbReference type="NCBI Taxonomy" id="2250595"/>
    <lineage>
        <taxon>Bacteria</taxon>
        <taxon>Pseudomonadati</taxon>
        <taxon>Pseudomonadota</taxon>
        <taxon>Gammaproteobacteria</taxon>
        <taxon>Lysobacterales</taxon>
        <taxon>Rhodanobacteraceae</taxon>
        <taxon>Rhodanobacter</taxon>
    </lineage>
</organism>
<dbReference type="InterPro" id="IPR034122">
    <property type="entry name" value="Retropepsin-like_bacterial"/>
</dbReference>
<dbReference type="InterPro" id="IPR001969">
    <property type="entry name" value="Aspartic_peptidase_AS"/>
</dbReference>
<reference evidence="1 2" key="1">
    <citation type="submission" date="2020-10" db="EMBL/GenBank/DDBJ databases">
        <title>Phylogeny of dyella-like bacteria.</title>
        <authorList>
            <person name="Fu J."/>
        </authorList>
    </citation>
    <scope>NUCLEOTIDE SEQUENCE [LARGE SCALE GENOMIC DNA]</scope>
    <source>
        <strain evidence="1 2">KACC 19113</strain>
    </source>
</reference>
<dbReference type="EMBL" id="JADIKK010000008">
    <property type="protein sequence ID" value="MFK2879055.1"/>
    <property type="molecule type" value="Genomic_DNA"/>
</dbReference>
<comment type="caution">
    <text evidence="1">The sequence shown here is derived from an EMBL/GenBank/DDBJ whole genome shotgun (WGS) entry which is preliminary data.</text>
</comment>